<dbReference type="AlphaFoldDB" id="A0A5C1Y9X6"/>
<evidence type="ECO:0000313" key="8">
    <source>
        <dbReference type="Proteomes" id="UP000322159"/>
    </source>
</evidence>
<keyword evidence="3 5" id="KW-0413">Isomerase</keyword>
<evidence type="ECO:0000313" key="7">
    <source>
        <dbReference type="EMBL" id="QEO09979.1"/>
    </source>
</evidence>
<dbReference type="InterPro" id="IPR006225">
    <property type="entry name" value="PsdUridine_synth_RluC/D"/>
</dbReference>
<dbReference type="CDD" id="cd02869">
    <property type="entry name" value="PseudoU_synth_RluA_like"/>
    <property type="match status" value="1"/>
</dbReference>
<dbReference type="RefSeq" id="WP_149325397.1">
    <property type="nucleotide sequence ID" value="NZ_CP043504.1"/>
</dbReference>
<sequence length="305" mass="32916">MERRGMPVPDGLLGDRADAAVARLLGFSRTFAAEVLEAGGVSLDGVVLGKSDRVRAGWLEVEWAPRLEPAVVPQLVPGFTVVHDDDDIIVIDKPVGVAAHPASGWDGPTVLGALAGAGYRVATSGAAERAGIVHRLDVGTSGLMVVAKSERAYSELKRAFHDREVDKIYHALVQGHPDPFSGTIDAPVGRHPGSSWKFAVTADGKHAVTHYDTLEALRSATLLEIHLETGRTHQIRVHMSAQRHPCVGDILYGADPTVAARLGLTRQWLHAVKLGFRHPATGEYVQFETRYPDDLQHALEVLRAD</sequence>
<evidence type="ECO:0000256" key="5">
    <source>
        <dbReference type="RuleBase" id="RU362028"/>
    </source>
</evidence>
<feature type="active site" evidence="4">
    <location>
        <position position="137"/>
    </location>
</feature>
<organism evidence="7 8">
    <name type="scientific">Protaetiibacter larvae</name>
    <dbReference type="NCBI Taxonomy" id="2592654"/>
    <lineage>
        <taxon>Bacteria</taxon>
        <taxon>Bacillati</taxon>
        <taxon>Actinomycetota</taxon>
        <taxon>Actinomycetes</taxon>
        <taxon>Micrococcales</taxon>
        <taxon>Microbacteriaceae</taxon>
        <taxon>Protaetiibacter</taxon>
    </lineage>
</organism>
<dbReference type="PANTHER" id="PTHR21600:SF44">
    <property type="entry name" value="RIBOSOMAL LARGE SUBUNIT PSEUDOURIDINE SYNTHASE D"/>
    <property type="match status" value="1"/>
</dbReference>
<protein>
    <recommendedName>
        <fullName evidence="5">Pseudouridine synthase</fullName>
        <ecNumber evidence="5">5.4.99.-</ecNumber>
    </recommendedName>
</protein>
<dbReference type="InterPro" id="IPR050188">
    <property type="entry name" value="RluA_PseudoU_synthase"/>
</dbReference>
<dbReference type="InterPro" id="IPR006145">
    <property type="entry name" value="PsdUridine_synth_RsuA/RluA"/>
</dbReference>
<accession>A0A5C1Y9X6</accession>
<keyword evidence="8" id="KW-1185">Reference proteome</keyword>
<dbReference type="SUPFAM" id="SSF55120">
    <property type="entry name" value="Pseudouridine synthase"/>
    <property type="match status" value="1"/>
</dbReference>
<evidence type="ECO:0000256" key="3">
    <source>
        <dbReference type="ARBA" id="ARBA00023235"/>
    </source>
</evidence>
<dbReference type="PROSITE" id="PS01129">
    <property type="entry name" value="PSI_RLU"/>
    <property type="match status" value="1"/>
</dbReference>
<dbReference type="GO" id="GO:0009982">
    <property type="term" value="F:pseudouridine synthase activity"/>
    <property type="evidence" value="ECO:0007669"/>
    <property type="project" value="InterPro"/>
</dbReference>
<reference evidence="7 8" key="1">
    <citation type="submission" date="2019-09" db="EMBL/GenBank/DDBJ databases">
        <title>Genome sequencing of strain KACC 19322.</title>
        <authorList>
            <person name="Heo J."/>
            <person name="Kim S.-J."/>
            <person name="Kim J.-S."/>
            <person name="Hong S.-B."/>
            <person name="Kwon S.-W."/>
        </authorList>
    </citation>
    <scope>NUCLEOTIDE SEQUENCE [LARGE SCALE GENOMIC DNA]</scope>
    <source>
        <strain evidence="7 8">KACC 19322</strain>
    </source>
</reference>
<evidence type="ECO:0000256" key="4">
    <source>
        <dbReference type="PIRSR" id="PIRSR606225-1"/>
    </source>
</evidence>
<comment type="similarity">
    <text evidence="2 5">Belongs to the pseudouridine synthase RluA family.</text>
</comment>
<name>A0A5C1Y9X6_9MICO</name>
<dbReference type="OrthoDB" id="9807829at2"/>
<dbReference type="GO" id="GO:0000455">
    <property type="term" value="P:enzyme-directed rRNA pseudouridine synthesis"/>
    <property type="evidence" value="ECO:0007669"/>
    <property type="project" value="TreeGrafter"/>
</dbReference>
<dbReference type="GO" id="GO:0140098">
    <property type="term" value="F:catalytic activity, acting on RNA"/>
    <property type="evidence" value="ECO:0007669"/>
    <property type="project" value="UniProtKB-ARBA"/>
</dbReference>
<gene>
    <name evidence="7" type="ORF">FLP23_08170</name>
</gene>
<dbReference type="Pfam" id="PF00849">
    <property type="entry name" value="PseudoU_synth_2"/>
    <property type="match status" value="1"/>
</dbReference>
<dbReference type="InterPro" id="IPR006224">
    <property type="entry name" value="PsdUridine_synth_RluA-like_CS"/>
</dbReference>
<evidence type="ECO:0000256" key="1">
    <source>
        <dbReference type="ARBA" id="ARBA00000073"/>
    </source>
</evidence>
<comment type="function">
    <text evidence="5">Responsible for synthesis of pseudouridine from uracil.</text>
</comment>
<dbReference type="NCBIfam" id="TIGR00005">
    <property type="entry name" value="rluA_subfam"/>
    <property type="match status" value="1"/>
</dbReference>
<evidence type="ECO:0000259" key="6">
    <source>
        <dbReference type="Pfam" id="PF00849"/>
    </source>
</evidence>
<dbReference type="KEGG" id="lyk:FLP23_08170"/>
<comment type="catalytic activity">
    <reaction evidence="1 5">
        <text>a uridine in RNA = a pseudouridine in RNA</text>
        <dbReference type="Rhea" id="RHEA:48348"/>
        <dbReference type="Rhea" id="RHEA-COMP:12068"/>
        <dbReference type="Rhea" id="RHEA-COMP:12069"/>
        <dbReference type="ChEBI" id="CHEBI:65314"/>
        <dbReference type="ChEBI" id="CHEBI:65315"/>
    </reaction>
</comment>
<dbReference type="EMBL" id="CP043504">
    <property type="protein sequence ID" value="QEO09979.1"/>
    <property type="molecule type" value="Genomic_DNA"/>
</dbReference>
<evidence type="ECO:0000256" key="2">
    <source>
        <dbReference type="ARBA" id="ARBA00010876"/>
    </source>
</evidence>
<dbReference type="Proteomes" id="UP000322159">
    <property type="component" value="Chromosome"/>
</dbReference>
<dbReference type="Gene3D" id="3.30.2350.10">
    <property type="entry name" value="Pseudouridine synthase"/>
    <property type="match status" value="1"/>
</dbReference>
<dbReference type="PANTHER" id="PTHR21600">
    <property type="entry name" value="MITOCHONDRIAL RNA PSEUDOURIDINE SYNTHASE"/>
    <property type="match status" value="1"/>
</dbReference>
<proteinExistence type="inferred from homology"/>
<dbReference type="EC" id="5.4.99.-" evidence="5"/>
<dbReference type="GO" id="GO:0003723">
    <property type="term" value="F:RNA binding"/>
    <property type="evidence" value="ECO:0007669"/>
    <property type="project" value="InterPro"/>
</dbReference>
<dbReference type="InterPro" id="IPR020103">
    <property type="entry name" value="PsdUridine_synth_cat_dom_sf"/>
</dbReference>
<feature type="domain" description="Pseudouridine synthase RsuA/RluA-like" evidence="6">
    <location>
        <begin position="87"/>
        <end position="241"/>
    </location>
</feature>